<comment type="caution">
    <text evidence="13">The sequence shown here is derived from an EMBL/GenBank/DDBJ whole genome shotgun (WGS) entry which is preliminary data.</text>
</comment>
<dbReference type="UniPathway" id="UPA00074">
    <property type="reaction ID" value="UER00124"/>
</dbReference>
<accession>A0A7V6A608</accession>
<feature type="region of interest" description="Disordered" evidence="11">
    <location>
        <begin position="1"/>
        <end position="20"/>
    </location>
</feature>
<feature type="binding site" evidence="7 10">
    <location>
        <position position="461"/>
    </location>
    <ligand>
        <name>[4Fe-4S] cluster</name>
        <dbReference type="ChEBI" id="CHEBI:49883"/>
    </ligand>
</feature>
<feature type="binding site" evidence="7 10">
    <location>
        <position position="407"/>
    </location>
    <ligand>
        <name>[4Fe-4S] cluster</name>
        <dbReference type="ChEBI" id="CHEBI:49883"/>
    </ligand>
</feature>
<comment type="pathway">
    <text evidence="1 7 8">Purine metabolism; IMP biosynthesis via de novo pathway; N(1)-(5-phospho-D-ribosyl)glycinamide from 5-phospho-alpha-D-ribose 1-diphosphate: step 1/2.</text>
</comment>
<dbReference type="GO" id="GO:0009113">
    <property type="term" value="P:purine nucleobase biosynthetic process"/>
    <property type="evidence" value="ECO:0007669"/>
    <property type="project" value="UniProtKB-UniRule"/>
</dbReference>
<evidence type="ECO:0000256" key="1">
    <source>
        <dbReference type="ARBA" id="ARBA00005209"/>
    </source>
</evidence>
<proteinExistence type="inferred from homology"/>
<evidence type="ECO:0000256" key="9">
    <source>
        <dbReference type="PIRSR" id="PIRSR000485-1"/>
    </source>
</evidence>
<keyword evidence="3 7" id="KW-0328">Glycosyltransferase</keyword>
<dbReference type="HAMAP" id="MF_01931">
    <property type="entry name" value="PurF"/>
    <property type="match status" value="1"/>
</dbReference>
<keyword evidence="7 10" id="KW-0408">Iron</keyword>
<sequence>MNSNENPISHSSNGERGDAVATPREKCGVFGIYGHPEAARLTYFGLYALQHRGQESCGIVAGDGCRVSAHRGLGLVSEVFPREMLERLPGHLAIGHVRYSTTGSTLLVNAQPFLVQHAGQTIAIGHNGTLTNAFQIRQALEDSGSIFQSTMDTEIIVHLMAKHKKNGLVESLAAALSEVKGSYSLVLATADKVIAARDPRGFRPLSLGSLDNGWVVASETCAFDLVQADYFRDVEPGEIVVLDRDGLHSYKPLPPEPTKHCIFEFIYFARPDSRVFGKSVYQVRKRLGACLAREHPLDADLVMPFPDSGTYAALGFADVMDMPFEMGVIRNHYVGRTFIQPSQTMRDFSVRIKLNPVKEILKGKRVIVVEDSIIRGTTTRSRIKSLREAGAKEVSLLVSCPPHRFPCYYGIDFSTKGELIASRQQVSQIRDYLGLDYLGYLSVEAMVEATELHSSNFCLSCFTGEYPVPLEADFSKTCFEDEICAPGPAEARAACDIRE</sequence>
<dbReference type="PANTHER" id="PTHR11907">
    <property type="entry name" value="AMIDOPHOSPHORIBOSYLTRANSFERASE"/>
    <property type="match status" value="1"/>
</dbReference>
<keyword evidence="6 7" id="KW-0315">Glutamine amidotransferase</keyword>
<evidence type="ECO:0000313" key="13">
    <source>
        <dbReference type="EMBL" id="HHS30830.1"/>
    </source>
</evidence>
<dbReference type="InterPro" id="IPR029057">
    <property type="entry name" value="PRTase-like"/>
</dbReference>
<feature type="compositionally biased region" description="Polar residues" evidence="11">
    <location>
        <begin position="1"/>
        <end position="12"/>
    </location>
</feature>
<keyword evidence="7 10" id="KW-0479">Metal-binding</keyword>
<evidence type="ECO:0000256" key="2">
    <source>
        <dbReference type="ARBA" id="ARBA00010138"/>
    </source>
</evidence>
<dbReference type="NCBIfam" id="TIGR01134">
    <property type="entry name" value="purF"/>
    <property type="match status" value="1"/>
</dbReference>
<keyword evidence="7" id="KW-0004">4Fe-4S</keyword>
<feature type="domain" description="Glutamine amidotransferase type-2" evidence="12">
    <location>
        <begin position="27"/>
        <end position="245"/>
    </location>
</feature>
<dbReference type="GO" id="GO:0046872">
    <property type="term" value="F:metal ion binding"/>
    <property type="evidence" value="ECO:0007669"/>
    <property type="project" value="UniProtKB-KW"/>
</dbReference>
<feature type="binding site" evidence="7 10">
    <location>
        <position position="458"/>
    </location>
    <ligand>
        <name>[4Fe-4S] cluster</name>
        <dbReference type="ChEBI" id="CHEBI:49883"/>
    </ligand>
</feature>
<feature type="active site" description="Nucleophile" evidence="7 9">
    <location>
        <position position="27"/>
    </location>
</feature>
<comment type="caution">
    <text evidence="7">Lacks conserved residue(s) required for the propagation of feature annotation.</text>
</comment>
<name>A0A7V6A608_9BACT</name>
<evidence type="ECO:0000256" key="10">
    <source>
        <dbReference type="PIRSR" id="PIRSR000485-3"/>
    </source>
</evidence>
<evidence type="ECO:0000256" key="6">
    <source>
        <dbReference type="ARBA" id="ARBA00022962"/>
    </source>
</evidence>
<keyword evidence="7 10" id="KW-0411">Iron-sulfur</keyword>
<evidence type="ECO:0000256" key="5">
    <source>
        <dbReference type="ARBA" id="ARBA00022755"/>
    </source>
</evidence>
<comment type="function">
    <text evidence="7">Catalyzes the formation of phosphoribosylamine from phosphoribosylpyrophosphate (PRPP) and glutamine.</text>
</comment>
<evidence type="ECO:0000256" key="3">
    <source>
        <dbReference type="ARBA" id="ARBA00022676"/>
    </source>
</evidence>
<gene>
    <name evidence="7" type="primary">purF</name>
    <name evidence="13" type="ORF">ENV52_14155</name>
</gene>
<comment type="similarity">
    <text evidence="2 7 8">In the C-terminal section; belongs to the purine/pyrimidine phosphoribosyltransferase family.</text>
</comment>
<dbReference type="SUPFAM" id="SSF53271">
    <property type="entry name" value="PRTase-like"/>
    <property type="match status" value="1"/>
</dbReference>
<dbReference type="InterPro" id="IPR000836">
    <property type="entry name" value="PRTase_dom"/>
</dbReference>
<dbReference type="InterPro" id="IPR035584">
    <property type="entry name" value="PurF_N"/>
</dbReference>
<dbReference type="Pfam" id="PF13537">
    <property type="entry name" value="GATase_7"/>
    <property type="match status" value="1"/>
</dbReference>
<comment type="catalytic activity">
    <reaction evidence="7 8">
        <text>5-phospho-beta-D-ribosylamine + L-glutamate + diphosphate = 5-phospho-alpha-D-ribose 1-diphosphate + L-glutamine + H2O</text>
        <dbReference type="Rhea" id="RHEA:14905"/>
        <dbReference type="ChEBI" id="CHEBI:15377"/>
        <dbReference type="ChEBI" id="CHEBI:29985"/>
        <dbReference type="ChEBI" id="CHEBI:33019"/>
        <dbReference type="ChEBI" id="CHEBI:58017"/>
        <dbReference type="ChEBI" id="CHEBI:58359"/>
        <dbReference type="ChEBI" id="CHEBI:58681"/>
        <dbReference type="EC" id="2.4.2.14"/>
    </reaction>
</comment>
<evidence type="ECO:0000259" key="12">
    <source>
        <dbReference type="PROSITE" id="PS51278"/>
    </source>
</evidence>
<dbReference type="PIRSF" id="PIRSF000485">
    <property type="entry name" value="Amd_phspho_trans"/>
    <property type="match status" value="1"/>
</dbReference>
<dbReference type="EMBL" id="DTGR01000216">
    <property type="protein sequence ID" value="HHS30830.1"/>
    <property type="molecule type" value="Genomic_DNA"/>
</dbReference>
<keyword evidence="4 7" id="KW-0808">Transferase</keyword>
<evidence type="ECO:0000256" key="4">
    <source>
        <dbReference type="ARBA" id="ARBA00022679"/>
    </source>
</evidence>
<dbReference type="PROSITE" id="PS51278">
    <property type="entry name" value="GATASE_TYPE_2"/>
    <property type="match status" value="1"/>
</dbReference>
<dbReference type="EC" id="2.4.2.14" evidence="7"/>
<dbReference type="CDD" id="cd00715">
    <property type="entry name" value="GPATase_N"/>
    <property type="match status" value="1"/>
</dbReference>
<comment type="cofactor">
    <cofactor evidence="7 10">
        <name>[4Fe-4S] cluster</name>
        <dbReference type="ChEBI" id="CHEBI:49883"/>
    </cofactor>
    <text evidence="7 10">Binds 1 [4Fe-4S] cluster per subunit.</text>
</comment>
<evidence type="ECO:0000256" key="7">
    <source>
        <dbReference type="HAMAP-Rule" id="MF_01931"/>
    </source>
</evidence>
<evidence type="ECO:0000256" key="11">
    <source>
        <dbReference type="SAM" id="MobiDB-lite"/>
    </source>
</evidence>
<dbReference type="InterPro" id="IPR017932">
    <property type="entry name" value="GATase_2_dom"/>
</dbReference>
<dbReference type="GO" id="GO:0006189">
    <property type="term" value="P:'de novo' IMP biosynthetic process"/>
    <property type="evidence" value="ECO:0007669"/>
    <property type="project" value="UniProtKB-UniRule"/>
</dbReference>
<dbReference type="InterPro" id="IPR005854">
    <property type="entry name" value="PurF"/>
</dbReference>
<dbReference type="SUPFAM" id="SSF56235">
    <property type="entry name" value="N-terminal nucleophile aminohydrolases (Ntn hydrolases)"/>
    <property type="match status" value="1"/>
</dbReference>
<organism evidence="13">
    <name type="scientific">Desulfobacca acetoxidans</name>
    <dbReference type="NCBI Taxonomy" id="60893"/>
    <lineage>
        <taxon>Bacteria</taxon>
        <taxon>Pseudomonadati</taxon>
        <taxon>Thermodesulfobacteriota</taxon>
        <taxon>Desulfobaccia</taxon>
        <taxon>Desulfobaccales</taxon>
        <taxon>Desulfobaccaceae</taxon>
        <taxon>Desulfobacca</taxon>
    </lineage>
</organism>
<dbReference type="CDD" id="cd06223">
    <property type="entry name" value="PRTases_typeI"/>
    <property type="match status" value="1"/>
</dbReference>
<dbReference type="Gene3D" id="3.40.50.2020">
    <property type="match status" value="1"/>
</dbReference>
<keyword evidence="5 7" id="KW-0658">Purine biosynthesis</keyword>
<dbReference type="GO" id="GO:0004044">
    <property type="term" value="F:amidophosphoribosyltransferase activity"/>
    <property type="evidence" value="ECO:0007669"/>
    <property type="project" value="UniProtKB-UniRule"/>
</dbReference>
<protein>
    <recommendedName>
        <fullName evidence="7">Amidophosphoribosyltransferase</fullName>
        <shortName evidence="7">ATase</shortName>
        <ecNumber evidence="7">2.4.2.14</ecNumber>
    </recommendedName>
    <alternativeName>
        <fullName evidence="7">Glutamine phosphoribosylpyrophosphate amidotransferase</fullName>
        <shortName evidence="7">GPATase</shortName>
    </alternativeName>
</protein>
<dbReference type="GO" id="GO:0051539">
    <property type="term" value="F:4 iron, 4 sulfur cluster binding"/>
    <property type="evidence" value="ECO:0007669"/>
    <property type="project" value="UniProtKB-KW"/>
</dbReference>
<dbReference type="AlphaFoldDB" id="A0A7V6A608"/>
<evidence type="ECO:0000256" key="8">
    <source>
        <dbReference type="PIRNR" id="PIRNR000485"/>
    </source>
</evidence>
<reference evidence="13" key="1">
    <citation type="journal article" date="2020" name="mSystems">
        <title>Genome- and Community-Level Interaction Insights into Carbon Utilization and Element Cycling Functions of Hydrothermarchaeota in Hydrothermal Sediment.</title>
        <authorList>
            <person name="Zhou Z."/>
            <person name="Liu Y."/>
            <person name="Xu W."/>
            <person name="Pan J."/>
            <person name="Luo Z.H."/>
            <person name="Li M."/>
        </authorList>
    </citation>
    <scope>NUCLEOTIDE SEQUENCE [LARGE SCALE GENOMIC DNA]</scope>
    <source>
        <strain evidence="13">SpSt-767</strain>
    </source>
</reference>
<dbReference type="Gene3D" id="3.60.20.10">
    <property type="entry name" value="Glutamine Phosphoribosylpyrophosphate, subunit 1, domain 1"/>
    <property type="match status" value="1"/>
</dbReference>
<dbReference type="InterPro" id="IPR029055">
    <property type="entry name" value="Ntn_hydrolases_N"/>
</dbReference>
<feature type="binding site" evidence="7 10">
    <location>
        <position position="261"/>
    </location>
    <ligand>
        <name>[4Fe-4S] cluster</name>
        <dbReference type="ChEBI" id="CHEBI:49883"/>
    </ligand>
</feature>